<comment type="similarity">
    <text evidence="1">Belongs to the NAD(P)-dependent epimerase/dehydratase family. SDR39U1 subfamily.</text>
</comment>
<evidence type="ECO:0000259" key="2">
    <source>
        <dbReference type="Pfam" id="PF01370"/>
    </source>
</evidence>
<feature type="domain" description="DUF1731" evidence="3">
    <location>
        <begin position="255"/>
        <end position="301"/>
    </location>
</feature>
<gene>
    <name evidence="4" type="ORF">FO441_12330</name>
</gene>
<name>A0A558ARA9_9STAP</name>
<evidence type="ECO:0000256" key="1">
    <source>
        <dbReference type="ARBA" id="ARBA00009353"/>
    </source>
</evidence>
<sequence length="313" mass="35335">MNVLITGGTGFVGSRLTEILKQEYDHVYILTRSERTSDHPYVHYVKYDPDHPEDDAWMDEMPLKVDVIYNLAGASLQDKWTDEHKEAIYNSRMDVTRMLRRYAAQAEVTPGALVSASGINYYPASKSVRYTESDTFAAHDFLSTVVTAWENEAKKFEDLGVRVVCARFGLILDSKEGALPKMSIPYRLGAGGPLGSGEQWYSWIHIDDVLNALLYTGVHSSIRGPVNMTAPMPLRQKTFSKYLSSALGRPDFFKTPAFLIEKILGEQSILVLKGQYVLPEVLMENDFKFVFPTLEIALENIFDLEDKKKTVSD</sequence>
<accession>A0A558ARA9</accession>
<dbReference type="Pfam" id="PF08338">
    <property type="entry name" value="DUF1731"/>
    <property type="match status" value="1"/>
</dbReference>
<dbReference type="Gene3D" id="3.40.50.720">
    <property type="entry name" value="NAD(P)-binding Rossmann-like Domain"/>
    <property type="match status" value="1"/>
</dbReference>
<dbReference type="NCBIfam" id="TIGR01777">
    <property type="entry name" value="yfcH"/>
    <property type="match status" value="1"/>
</dbReference>
<dbReference type="InterPro" id="IPR036291">
    <property type="entry name" value="NAD(P)-bd_dom_sf"/>
</dbReference>
<dbReference type="Pfam" id="PF01370">
    <property type="entry name" value="Epimerase"/>
    <property type="match status" value="1"/>
</dbReference>
<evidence type="ECO:0000259" key="3">
    <source>
        <dbReference type="Pfam" id="PF08338"/>
    </source>
</evidence>
<dbReference type="EMBL" id="VMSJ01000006">
    <property type="protein sequence ID" value="TVT26788.1"/>
    <property type="molecule type" value="Genomic_DNA"/>
</dbReference>
<dbReference type="OrthoDB" id="9801773at2"/>
<proteinExistence type="inferred from homology"/>
<dbReference type="SUPFAM" id="SSF51735">
    <property type="entry name" value="NAD(P)-binding Rossmann-fold domains"/>
    <property type="match status" value="1"/>
</dbReference>
<feature type="domain" description="NAD-dependent epimerase/dehydratase" evidence="2">
    <location>
        <begin position="3"/>
        <end position="216"/>
    </location>
</feature>
<protein>
    <submittedName>
        <fullName evidence="4">TIGR01777 family protein</fullName>
    </submittedName>
</protein>
<reference evidence="4 5" key="1">
    <citation type="submission" date="2019-07" db="EMBL/GenBank/DDBJ databases">
        <title>Salinicoccus cyprini sp. nov., isolated from gastro-intestinal tract of mirror carp, Cyprinus carpio var. specularis, collected from Gobind Sagar Reservoir, Himachal Pradesh, India.</title>
        <authorList>
            <person name="Talwar C."/>
            <person name="Singh A.K."/>
            <person name="Lal R."/>
            <person name="Negi R.K."/>
        </authorList>
    </citation>
    <scope>NUCLEOTIDE SEQUENCE [LARGE SCALE GENOMIC DNA]</scope>
    <source>
        <strain evidence="4 5">CT19</strain>
    </source>
</reference>
<dbReference type="PANTHER" id="PTHR11092">
    <property type="entry name" value="SUGAR NUCLEOTIDE EPIMERASE RELATED"/>
    <property type="match status" value="1"/>
</dbReference>
<dbReference type="PANTHER" id="PTHR11092:SF0">
    <property type="entry name" value="EPIMERASE FAMILY PROTEIN SDR39U1"/>
    <property type="match status" value="1"/>
</dbReference>
<evidence type="ECO:0000313" key="5">
    <source>
        <dbReference type="Proteomes" id="UP000315103"/>
    </source>
</evidence>
<dbReference type="Proteomes" id="UP000315103">
    <property type="component" value="Unassembled WGS sequence"/>
</dbReference>
<organism evidence="4 5">
    <name type="scientific">Salinicoccus cyprini</name>
    <dbReference type="NCBI Taxonomy" id="2493691"/>
    <lineage>
        <taxon>Bacteria</taxon>
        <taxon>Bacillati</taxon>
        <taxon>Bacillota</taxon>
        <taxon>Bacilli</taxon>
        <taxon>Bacillales</taxon>
        <taxon>Staphylococcaceae</taxon>
        <taxon>Salinicoccus</taxon>
    </lineage>
</organism>
<comment type="caution">
    <text evidence="4">The sequence shown here is derived from an EMBL/GenBank/DDBJ whole genome shotgun (WGS) entry which is preliminary data.</text>
</comment>
<dbReference type="InterPro" id="IPR001509">
    <property type="entry name" value="Epimerase_deHydtase"/>
</dbReference>
<keyword evidence="5" id="KW-1185">Reference proteome</keyword>
<dbReference type="AlphaFoldDB" id="A0A558ARA9"/>
<dbReference type="RefSeq" id="WP_145290744.1">
    <property type="nucleotide sequence ID" value="NZ_VMSJ01000006.1"/>
</dbReference>
<dbReference type="InterPro" id="IPR010099">
    <property type="entry name" value="SDR39U1"/>
</dbReference>
<dbReference type="InterPro" id="IPR013549">
    <property type="entry name" value="DUF1731"/>
</dbReference>
<evidence type="ECO:0000313" key="4">
    <source>
        <dbReference type="EMBL" id="TVT26788.1"/>
    </source>
</evidence>